<protein>
    <submittedName>
        <fullName evidence="1">Uncharacterized protein</fullName>
    </submittedName>
</protein>
<organism evidence="1 2">
    <name type="scientific">Manduca sexta</name>
    <name type="common">Tobacco hawkmoth</name>
    <name type="synonym">Tobacco hornworm</name>
    <dbReference type="NCBI Taxonomy" id="7130"/>
    <lineage>
        <taxon>Eukaryota</taxon>
        <taxon>Metazoa</taxon>
        <taxon>Ecdysozoa</taxon>
        <taxon>Arthropoda</taxon>
        <taxon>Hexapoda</taxon>
        <taxon>Insecta</taxon>
        <taxon>Pterygota</taxon>
        <taxon>Neoptera</taxon>
        <taxon>Endopterygota</taxon>
        <taxon>Lepidoptera</taxon>
        <taxon>Glossata</taxon>
        <taxon>Ditrysia</taxon>
        <taxon>Bombycoidea</taxon>
        <taxon>Sphingidae</taxon>
        <taxon>Sphinginae</taxon>
        <taxon>Sphingini</taxon>
        <taxon>Manduca</taxon>
    </lineage>
</organism>
<sequence length="103" mass="11702">MLRQLLVSTGLEHFQEKRRLDMGRKCLASNGLGILGRGIAIALRHKDGRIPVLREALMIWDMIGRSWSRIGIIMRRLMLSQPVALDLMDSMTFLISPNGTEEK</sequence>
<reference evidence="1" key="1">
    <citation type="journal article" date="2016" name="Insect Biochem. Mol. Biol.">
        <title>Multifaceted biological insights from a draft genome sequence of the tobacco hornworm moth, Manduca sexta.</title>
        <authorList>
            <person name="Kanost M.R."/>
            <person name="Arrese E.L."/>
            <person name="Cao X."/>
            <person name="Chen Y.R."/>
            <person name="Chellapilla S."/>
            <person name="Goldsmith M.R."/>
            <person name="Grosse-Wilde E."/>
            <person name="Heckel D.G."/>
            <person name="Herndon N."/>
            <person name="Jiang H."/>
            <person name="Papanicolaou A."/>
            <person name="Qu J."/>
            <person name="Soulages J.L."/>
            <person name="Vogel H."/>
            <person name="Walters J."/>
            <person name="Waterhouse R.M."/>
            <person name="Ahn S.J."/>
            <person name="Almeida F.C."/>
            <person name="An C."/>
            <person name="Aqrawi P."/>
            <person name="Bretschneider A."/>
            <person name="Bryant W.B."/>
            <person name="Bucks S."/>
            <person name="Chao H."/>
            <person name="Chevignon G."/>
            <person name="Christen J.M."/>
            <person name="Clarke D.F."/>
            <person name="Dittmer N.T."/>
            <person name="Ferguson L.C.F."/>
            <person name="Garavelou S."/>
            <person name="Gordon K.H.J."/>
            <person name="Gunaratna R.T."/>
            <person name="Han Y."/>
            <person name="Hauser F."/>
            <person name="He Y."/>
            <person name="Heidel-Fischer H."/>
            <person name="Hirsh A."/>
            <person name="Hu Y."/>
            <person name="Jiang H."/>
            <person name="Kalra D."/>
            <person name="Klinner C."/>
            <person name="Konig C."/>
            <person name="Kovar C."/>
            <person name="Kroll A.R."/>
            <person name="Kuwar S.S."/>
            <person name="Lee S.L."/>
            <person name="Lehman R."/>
            <person name="Li K."/>
            <person name="Li Z."/>
            <person name="Liang H."/>
            <person name="Lovelace S."/>
            <person name="Lu Z."/>
            <person name="Mansfield J.H."/>
            <person name="McCulloch K.J."/>
            <person name="Mathew T."/>
            <person name="Morton B."/>
            <person name="Muzny D.M."/>
            <person name="Neunemann D."/>
            <person name="Ongeri F."/>
            <person name="Pauchet Y."/>
            <person name="Pu L.L."/>
            <person name="Pyrousis I."/>
            <person name="Rao X.J."/>
            <person name="Redding A."/>
            <person name="Roesel C."/>
            <person name="Sanchez-Gracia A."/>
            <person name="Schaack S."/>
            <person name="Shukla A."/>
            <person name="Tetreau G."/>
            <person name="Wang Y."/>
            <person name="Xiong G.H."/>
            <person name="Traut W."/>
            <person name="Walsh T.K."/>
            <person name="Worley K.C."/>
            <person name="Wu D."/>
            <person name="Wu W."/>
            <person name="Wu Y.Q."/>
            <person name="Zhang X."/>
            <person name="Zou Z."/>
            <person name="Zucker H."/>
            <person name="Briscoe A.D."/>
            <person name="Burmester T."/>
            <person name="Clem R.J."/>
            <person name="Feyereisen R."/>
            <person name="Grimmelikhuijzen C.J.P."/>
            <person name="Hamodrakas S.J."/>
            <person name="Hansson B.S."/>
            <person name="Huguet E."/>
            <person name="Jermiin L.S."/>
            <person name="Lan Q."/>
            <person name="Lehman H.K."/>
            <person name="Lorenzen M."/>
            <person name="Merzendorfer H."/>
            <person name="Michalopoulos I."/>
            <person name="Morton D.B."/>
            <person name="Muthukrishnan S."/>
            <person name="Oakeshott J.G."/>
            <person name="Palmer W."/>
            <person name="Park Y."/>
            <person name="Passarelli A.L."/>
            <person name="Rozas J."/>
            <person name="Schwartz L.M."/>
            <person name="Smith W."/>
            <person name="Southgate A."/>
            <person name="Vilcinskas A."/>
            <person name="Vogt R."/>
            <person name="Wang P."/>
            <person name="Werren J."/>
            <person name="Yu X.Q."/>
            <person name="Zhou J.J."/>
            <person name="Brown S.J."/>
            <person name="Scherer S.E."/>
            <person name="Richards S."/>
            <person name="Blissard G.W."/>
        </authorList>
    </citation>
    <scope>NUCLEOTIDE SEQUENCE</scope>
</reference>
<evidence type="ECO:0000313" key="2">
    <source>
        <dbReference type="Proteomes" id="UP000791440"/>
    </source>
</evidence>
<evidence type="ECO:0000313" key="1">
    <source>
        <dbReference type="EMBL" id="KAG6454811.1"/>
    </source>
</evidence>
<keyword evidence="2" id="KW-1185">Reference proteome</keyword>
<dbReference type="AlphaFoldDB" id="A0A921ZCF2"/>
<reference evidence="1" key="2">
    <citation type="submission" date="2020-12" db="EMBL/GenBank/DDBJ databases">
        <authorList>
            <person name="Kanost M."/>
        </authorList>
    </citation>
    <scope>NUCLEOTIDE SEQUENCE</scope>
</reference>
<accession>A0A921ZCF2</accession>
<proteinExistence type="predicted"/>
<gene>
    <name evidence="1" type="ORF">O3G_MSEX008891</name>
</gene>
<comment type="caution">
    <text evidence="1">The sequence shown here is derived from an EMBL/GenBank/DDBJ whole genome shotgun (WGS) entry which is preliminary data.</text>
</comment>
<dbReference type="EMBL" id="JH668476">
    <property type="protein sequence ID" value="KAG6454811.1"/>
    <property type="molecule type" value="Genomic_DNA"/>
</dbReference>
<name>A0A921ZCF2_MANSE</name>
<dbReference type="Proteomes" id="UP000791440">
    <property type="component" value="Unassembled WGS sequence"/>
</dbReference>